<dbReference type="GO" id="GO:0005385">
    <property type="term" value="F:zinc ion transmembrane transporter activity"/>
    <property type="evidence" value="ECO:0007669"/>
    <property type="project" value="UniProtKB-UniRule"/>
</dbReference>
<keyword evidence="6 8" id="KW-0406">Ion transport</keyword>
<dbReference type="Proteomes" id="UP000281677">
    <property type="component" value="Unassembled WGS sequence"/>
</dbReference>
<feature type="transmembrane region" description="Helical" evidence="10">
    <location>
        <begin position="434"/>
        <end position="456"/>
    </location>
</feature>
<comment type="function">
    <text evidence="8">Functions as a zinc transporter.</text>
</comment>
<feature type="transmembrane region" description="Helical" evidence="10">
    <location>
        <begin position="468"/>
        <end position="487"/>
    </location>
</feature>
<dbReference type="InterPro" id="IPR002524">
    <property type="entry name" value="Cation_efflux"/>
</dbReference>
<feature type="region of interest" description="Disordered" evidence="9">
    <location>
        <begin position="64"/>
        <end position="150"/>
    </location>
</feature>
<evidence type="ECO:0000313" key="13">
    <source>
        <dbReference type="Proteomes" id="UP000281677"/>
    </source>
</evidence>
<evidence type="ECO:0000256" key="4">
    <source>
        <dbReference type="ARBA" id="ARBA00022692"/>
    </source>
</evidence>
<dbReference type="NCBIfam" id="TIGR01297">
    <property type="entry name" value="CDF"/>
    <property type="match status" value="1"/>
</dbReference>
<organism evidence="12 13">
    <name type="scientific">Hortaea werneckii</name>
    <name type="common">Black yeast</name>
    <name type="synonym">Cladosporium werneckii</name>
    <dbReference type="NCBI Taxonomy" id="91943"/>
    <lineage>
        <taxon>Eukaryota</taxon>
        <taxon>Fungi</taxon>
        <taxon>Dikarya</taxon>
        <taxon>Ascomycota</taxon>
        <taxon>Pezizomycotina</taxon>
        <taxon>Dothideomycetes</taxon>
        <taxon>Dothideomycetidae</taxon>
        <taxon>Mycosphaerellales</taxon>
        <taxon>Teratosphaeriaceae</taxon>
        <taxon>Hortaea</taxon>
    </lineage>
</organism>
<keyword evidence="8" id="KW-0256">Endoplasmic reticulum</keyword>
<comment type="caution">
    <text evidence="12">The sequence shown here is derived from an EMBL/GenBank/DDBJ whole genome shotgun (WGS) entry which is preliminary data.</text>
</comment>
<dbReference type="InterPro" id="IPR027469">
    <property type="entry name" value="Cation_efflux_TMD_sf"/>
</dbReference>
<comment type="similarity">
    <text evidence="2 8">Belongs to the cation diffusion facilitator (CDF) transporter (TC 2.A.4) family. SLC30A subfamily.</text>
</comment>
<feature type="compositionally biased region" description="Basic residues" evidence="9">
    <location>
        <begin position="15"/>
        <end position="24"/>
    </location>
</feature>
<feature type="compositionally biased region" description="Basic and acidic residues" evidence="9">
    <location>
        <begin position="648"/>
        <end position="673"/>
    </location>
</feature>
<evidence type="ECO:0000259" key="11">
    <source>
        <dbReference type="Pfam" id="PF01545"/>
    </source>
</evidence>
<dbReference type="VEuPathDB" id="FungiDB:BTJ68_04008"/>
<feature type="domain" description="Cation efflux protein transmembrane" evidence="11">
    <location>
        <begin position="498"/>
        <end position="738"/>
    </location>
</feature>
<feature type="compositionally biased region" description="Gly residues" evidence="9">
    <location>
        <begin position="1"/>
        <end position="11"/>
    </location>
</feature>
<keyword evidence="4 10" id="KW-0812">Transmembrane</keyword>
<feature type="transmembrane region" description="Helical" evidence="10">
    <location>
        <begin position="565"/>
        <end position="585"/>
    </location>
</feature>
<gene>
    <name evidence="12" type="ORF">D0859_05310</name>
</gene>
<dbReference type="SUPFAM" id="SSF161111">
    <property type="entry name" value="Cation efflux protein transmembrane domain-like"/>
    <property type="match status" value="1"/>
</dbReference>
<keyword evidence="7 10" id="KW-0472">Membrane</keyword>
<accession>A0A3M7IYD9</accession>
<name>A0A3M7IYD9_HORWE</name>
<feature type="transmembrane region" description="Helical" evidence="10">
    <location>
        <begin position="681"/>
        <end position="701"/>
    </location>
</feature>
<feature type="region of interest" description="Disordered" evidence="9">
    <location>
        <begin position="1"/>
        <end position="51"/>
    </location>
</feature>
<dbReference type="Pfam" id="PF01545">
    <property type="entry name" value="Cation_efflux"/>
    <property type="match status" value="1"/>
</dbReference>
<dbReference type="Gene3D" id="1.20.1510.10">
    <property type="entry name" value="Cation efflux protein transmembrane domain"/>
    <property type="match status" value="1"/>
</dbReference>
<evidence type="ECO:0000256" key="10">
    <source>
        <dbReference type="SAM" id="Phobius"/>
    </source>
</evidence>
<dbReference type="PANTHER" id="PTHR45755">
    <property type="match status" value="1"/>
</dbReference>
<reference evidence="12 13" key="1">
    <citation type="journal article" date="2018" name="BMC Genomics">
        <title>Genomic evidence for intraspecific hybridization in a clonal and extremely halotolerant yeast.</title>
        <authorList>
            <person name="Gostincar C."/>
            <person name="Stajich J.E."/>
            <person name="Zupancic J."/>
            <person name="Zalar P."/>
            <person name="Gunde-Cimerman N."/>
        </authorList>
    </citation>
    <scope>NUCLEOTIDE SEQUENCE [LARGE SCALE GENOMIC DNA]</scope>
    <source>
        <strain evidence="12 13">EXF-120</strain>
    </source>
</reference>
<evidence type="ECO:0000256" key="6">
    <source>
        <dbReference type="ARBA" id="ARBA00023065"/>
    </source>
</evidence>
<feature type="transmembrane region" description="Helical" evidence="10">
    <location>
        <begin position="354"/>
        <end position="371"/>
    </location>
</feature>
<keyword evidence="5 10" id="KW-1133">Transmembrane helix</keyword>
<dbReference type="InterPro" id="IPR058533">
    <property type="entry name" value="Cation_efflux_TM"/>
</dbReference>
<dbReference type="GO" id="GO:0005789">
    <property type="term" value="C:endoplasmic reticulum membrane"/>
    <property type="evidence" value="ECO:0007669"/>
    <property type="project" value="UniProtKB-SubCell"/>
</dbReference>
<evidence type="ECO:0000313" key="12">
    <source>
        <dbReference type="EMBL" id="RMZ30571.1"/>
    </source>
</evidence>
<evidence type="ECO:0000256" key="7">
    <source>
        <dbReference type="ARBA" id="ARBA00023136"/>
    </source>
</evidence>
<feature type="transmembrane region" description="Helical" evidence="10">
    <location>
        <begin position="493"/>
        <end position="515"/>
    </location>
</feature>
<evidence type="ECO:0000256" key="1">
    <source>
        <dbReference type="ARBA" id="ARBA00004141"/>
    </source>
</evidence>
<dbReference type="GO" id="GO:0005794">
    <property type="term" value="C:Golgi apparatus"/>
    <property type="evidence" value="ECO:0007669"/>
    <property type="project" value="TreeGrafter"/>
</dbReference>
<sequence>MSGYGLPGANGGSHTHAHPHHGHSHSYSNIYSSPGKPSASSSLMPSNGGFVQKPVSNGALYIHTETSRDNSRNTSPLVSPHEERSHWHTPYEQQHAHSFQENARLSPPAGPLHSHSRSWSPMPSRPRGESDLGRTADFKGASYTSPQESLPAASPSWFSLPEALTALLIPAPYLLASAAYSSLSGEELGGGTHPLPAYAMMQRGSGGHGRVLPKQKFSSDSGFIEACTLTSGTLLLVGILGKLRASERVLDRRKDGSTVQQQTQTLLSVASAQSMVLRALSLGLPFFAAMQIGGLRTGLVLLTTTASALTSADLPFRRTLHDWQHLLSSRKAIVAVLLLSVGMDFAGWTFHAPFTHMCLGYLALLLSAFVLPPPLPSLGSSAAHNSYTSSIEGSSAASILTRSTSDVNTTLITGLLMSVLSVTISMVWNTAPSLHPSAIVFSFLSIAATSAAIIFAQPHLLRTSDTKIGLGLGYFLTASCSFLYSPSVWPGTFLNGGVSALLNFAFMIVQGIYGYISGSLGLLSDTVHMFFDCLGLIVGLGAAVASKWPTSPEKPYGWGKLNTLAGFGNGIFLMLVSVEFVWEAIEGIVEGSELRHVQELLVVSVLGFLVNMVGLFAFGHAHAGHDHGHSHSHSHSHTHSHSHSHANGHAEPHAGDHGHDHEQPHAHHHGHDHDNENMHGIFLHVAADAGGSLAVIISTALTLWKPWYLWDPLATIIIAILIFAAAVPLVTSSGQKLLLVVPDDVEYNIKNTLQELSELRGIVGYAVPRFWVDDRESAPDAHGHHGHDHGPAVPWRQKIMGVVHVIAAYSADLEDVRDRVDDFVKERNMDLVIHVEREADGLCWCGGGPSGKAS</sequence>
<dbReference type="GO" id="GO:1904257">
    <property type="term" value="P:zinc ion import into Golgi lumen"/>
    <property type="evidence" value="ECO:0007669"/>
    <property type="project" value="TreeGrafter"/>
</dbReference>
<protein>
    <recommendedName>
        <fullName evidence="8">Zinc transporter</fullName>
    </recommendedName>
</protein>
<dbReference type="AlphaFoldDB" id="A0A3M7IYD9"/>
<feature type="transmembrane region" description="Helical" evidence="10">
    <location>
        <begin position="527"/>
        <end position="545"/>
    </location>
</feature>
<evidence type="ECO:0000256" key="9">
    <source>
        <dbReference type="SAM" id="MobiDB-lite"/>
    </source>
</evidence>
<feature type="transmembrane region" description="Helical" evidence="10">
    <location>
        <begin position="407"/>
        <end position="428"/>
    </location>
</feature>
<feature type="compositionally biased region" description="Basic and acidic residues" evidence="9">
    <location>
        <begin position="126"/>
        <end position="137"/>
    </location>
</feature>
<dbReference type="InterPro" id="IPR045316">
    <property type="entry name" value="Msc2-like"/>
</dbReference>
<feature type="transmembrane region" description="Helical" evidence="10">
    <location>
        <begin position="708"/>
        <end position="730"/>
    </location>
</feature>
<evidence type="ECO:0000256" key="3">
    <source>
        <dbReference type="ARBA" id="ARBA00022448"/>
    </source>
</evidence>
<dbReference type="OrthoDB" id="78669at2759"/>
<feature type="compositionally biased region" description="Basic residues" evidence="9">
    <location>
        <begin position="630"/>
        <end position="646"/>
    </location>
</feature>
<feature type="compositionally biased region" description="Low complexity" evidence="9">
    <location>
        <begin position="32"/>
        <end position="42"/>
    </location>
</feature>
<proteinExistence type="inferred from homology"/>
<feature type="transmembrane region" description="Helical" evidence="10">
    <location>
        <begin position="597"/>
        <end position="618"/>
    </location>
</feature>
<evidence type="ECO:0000256" key="2">
    <source>
        <dbReference type="ARBA" id="ARBA00008873"/>
    </source>
</evidence>
<dbReference type="GO" id="GO:0031410">
    <property type="term" value="C:cytoplasmic vesicle"/>
    <property type="evidence" value="ECO:0007669"/>
    <property type="project" value="TreeGrafter"/>
</dbReference>
<evidence type="ECO:0000256" key="8">
    <source>
        <dbReference type="RuleBase" id="RU369017"/>
    </source>
</evidence>
<keyword evidence="3 8" id="KW-0813">Transport</keyword>
<comment type="subcellular location">
    <subcellularLocation>
        <location evidence="8">Endoplasmic reticulum membrane</location>
        <topology evidence="8">Multi-pass membrane protein</topology>
    </subcellularLocation>
    <subcellularLocation>
        <location evidence="1">Membrane</location>
        <topology evidence="1">Multi-pass membrane protein</topology>
    </subcellularLocation>
</comment>
<dbReference type="PANTHER" id="PTHR45755:SF4">
    <property type="entry name" value="ZINC TRANSPORTER 7"/>
    <property type="match status" value="1"/>
</dbReference>
<dbReference type="EMBL" id="QWIT01000126">
    <property type="protein sequence ID" value="RMZ30571.1"/>
    <property type="molecule type" value="Genomic_DNA"/>
</dbReference>
<feature type="region of interest" description="Disordered" evidence="9">
    <location>
        <begin position="626"/>
        <end position="673"/>
    </location>
</feature>
<feature type="transmembrane region" description="Helical" evidence="10">
    <location>
        <begin position="294"/>
        <end position="312"/>
    </location>
</feature>
<feature type="transmembrane region" description="Helical" evidence="10">
    <location>
        <begin position="332"/>
        <end position="348"/>
    </location>
</feature>
<evidence type="ECO:0000256" key="5">
    <source>
        <dbReference type="ARBA" id="ARBA00022989"/>
    </source>
</evidence>
<dbReference type="GO" id="GO:0006882">
    <property type="term" value="P:intracellular zinc ion homeostasis"/>
    <property type="evidence" value="ECO:0007669"/>
    <property type="project" value="InterPro"/>
</dbReference>